<reference evidence="2 3" key="1">
    <citation type="submission" date="2024-01" db="EMBL/GenBank/DDBJ databases">
        <title>The genomes of 5 underutilized Papilionoideae crops provide insights into root nodulation and disease resistanc.</title>
        <authorList>
            <person name="Jiang F."/>
        </authorList>
    </citation>
    <scope>NUCLEOTIDE SEQUENCE [LARGE SCALE GENOMIC DNA]</scope>
    <source>
        <strain evidence="2">LVBAO_FW01</strain>
        <tissue evidence="2">Leaves</tissue>
    </source>
</reference>
<keyword evidence="3" id="KW-1185">Reference proteome</keyword>
<accession>A0AAN9QY00</accession>
<dbReference type="AlphaFoldDB" id="A0AAN9QY00"/>
<dbReference type="PANTHER" id="PTHR13806">
    <property type="entry name" value="FLOTILLIN-RELATED"/>
    <property type="match status" value="1"/>
</dbReference>
<evidence type="ECO:0000313" key="3">
    <source>
        <dbReference type="Proteomes" id="UP001367508"/>
    </source>
</evidence>
<sequence>MGFEGLREYEQIGKINGDAVRGLQPKISIWTNGNNCEPNDGNGMKEIAGVCKMLPPLFKTLHVQTGMLPPAWIGTLPDKTS</sequence>
<dbReference type="PANTHER" id="PTHR13806:SF31">
    <property type="entry name" value="FLOTILLIN-LIKE PROTEIN 1-RELATED"/>
    <property type="match status" value="1"/>
</dbReference>
<protein>
    <recommendedName>
        <fullName evidence="1">Flotillin-like</fullName>
    </recommendedName>
</protein>
<comment type="subcellular location">
    <subcellularLocation>
        <location evidence="1">Cell membrane</location>
        <topology evidence="1">Lipid-anchor</topology>
    </subcellularLocation>
    <subcellularLocation>
        <location evidence="1">Membrane</location>
        <location evidence="1">Caveola</location>
    </subcellularLocation>
</comment>
<dbReference type="EMBL" id="JAYMYQ010000002">
    <property type="protein sequence ID" value="KAK7351366.1"/>
    <property type="molecule type" value="Genomic_DNA"/>
</dbReference>
<dbReference type="Proteomes" id="UP001367508">
    <property type="component" value="Unassembled WGS sequence"/>
</dbReference>
<evidence type="ECO:0000256" key="1">
    <source>
        <dbReference type="RuleBase" id="RU366054"/>
    </source>
</evidence>
<gene>
    <name evidence="2" type="ORF">VNO77_10761</name>
</gene>
<organism evidence="2 3">
    <name type="scientific">Canavalia gladiata</name>
    <name type="common">Sword bean</name>
    <name type="synonym">Dolichos gladiatus</name>
    <dbReference type="NCBI Taxonomy" id="3824"/>
    <lineage>
        <taxon>Eukaryota</taxon>
        <taxon>Viridiplantae</taxon>
        <taxon>Streptophyta</taxon>
        <taxon>Embryophyta</taxon>
        <taxon>Tracheophyta</taxon>
        <taxon>Spermatophyta</taxon>
        <taxon>Magnoliopsida</taxon>
        <taxon>eudicotyledons</taxon>
        <taxon>Gunneridae</taxon>
        <taxon>Pentapetalae</taxon>
        <taxon>rosids</taxon>
        <taxon>fabids</taxon>
        <taxon>Fabales</taxon>
        <taxon>Fabaceae</taxon>
        <taxon>Papilionoideae</taxon>
        <taxon>50 kb inversion clade</taxon>
        <taxon>NPAAA clade</taxon>
        <taxon>indigoferoid/millettioid clade</taxon>
        <taxon>Phaseoleae</taxon>
        <taxon>Canavalia</taxon>
    </lineage>
</organism>
<proteinExistence type="inferred from homology"/>
<dbReference type="GO" id="GO:0005901">
    <property type="term" value="C:caveola"/>
    <property type="evidence" value="ECO:0007669"/>
    <property type="project" value="UniProtKB-SubCell"/>
</dbReference>
<name>A0AAN9QY00_CANGL</name>
<comment type="caution">
    <text evidence="2">The sequence shown here is derived from an EMBL/GenBank/DDBJ whole genome shotgun (WGS) entry which is preliminary data.</text>
</comment>
<keyword evidence="1" id="KW-0472">Membrane</keyword>
<evidence type="ECO:0000313" key="2">
    <source>
        <dbReference type="EMBL" id="KAK7351366.1"/>
    </source>
</evidence>
<keyword evidence="1" id="KW-1003">Cell membrane</keyword>
<dbReference type="InterPro" id="IPR027705">
    <property type="entry name" value="Flotillin_fam"/>
</dbReference>
<comment type="similarity">
    <text evidence="1">Belongs to the band 7/mec-2 family. Flotillin subfamily.</text>
</comment>